<accession>A0A090LNZ3</accession>
<dbReference type="RefSeq" id="XP_024509108.1">
    <property type="nucleotide sequence ID" value="XM_024643438.1"/>
</dbReference>
<sequence length="210" mass="24154">MNFSFFNYIIFLYSFIQVTFSCAPFNCPKYSNDVTITFTIEPRLSITYTPGKKYHSDQHSSKKELAKFLKEIIDNAVQDLRNKHKVNAHQLIVGTSVNEKQSNLLNVTIIDNECLYDCNYRKSYAPAGSYFMDGNIIKKRLEDGICLNGEIVHEKAVNAISTIVFNVSVRPLDKRVFCVTHWNIFADTVQQRMIRGSRGNFIGKYKLAKQ</sequence>
<evidence type="ECO:0000313" key="5">
    <source>
        <dbReference type="WormBase" id="SRAE_2000455500"/>
    </source>
</evidence>
<feature type="chain" id="PRO_5015031073" evidence="1">
    <location>
        <begin position="22"/>
        <end position="210"/>
    </location>
</feature>
<dbReference type="CTD" id="36382280"/>
<dbReference type="GeneID" id="36382280"/>
<reference evidence="2 3" key="1">
    <citation type="submission" date="2014-09" db="EMBL/GenBank/DDBJ databases">
        <authorList>
            <person name="Martin A.A."/>
        </authorList>
    </citation>
    <scope>NUCLEOTIDE SEQUENCE</scope>
    <source>
        <strain evidence="3">ED321</strain>
        <strain evidence="2">ED321 Heterogonic</strain>
    </source>
</reference>
<dbReference type="Proteomes" id="UP000035682">
    <property type="component" value="Unplaced"/>
</dbReference>
<keyword evidence="3" id="KW-1185">Reference proteome</keyword>
<evidence type="ECO:0000256" key="1">
    <source>
        <dbReference type="SAM" id="SignalP"/>
    </source>
</evidence>
<dbReference type="AlphaFoldDB" id="A0A090LNZ3"/>
<protein>
    <submittedName>
        <fullName evidence="2 4">Uncharacterized protein</fullName>
    </submittedName>
</protein>
<evidence type="ECO:0000313" key="2">
    <source>
        <dbReference type="EMBL" id="CEF69909.1"/>
    </source>
</evidence>
<dbReference type="WormBase" id="SRAE_2000455500">
    <property type="protein sequence ID" value="SRP01017"/>
    <property type="gene ID" value="WBGene00264787"/>
</dbReference>
<evidence type="ECO:0000313" key="3">
    <source>
        <dbReference type="Proteomes" id="UP000035682"/>
    </source>
</evidence>
<proteinExistence type="predicted"/>
<dbReference type="EMBL" id="LN609529">
    <property type="protein sequence ID" value="CEF69909.1"/>
    <property type="molecule type" value="Genomic_DNA"/>
</dbReference>
<evidence type="ECO:0000313" key="4">
    <source>
        <dbReference type="WBParaSite" id="SRAE_2000455500.1"/>
    </source>
</evidence>
<gene>
    <name evidence="2 4 5" type="ORF">SRAE_2000455500</name>
</gene>
<feature type="signal peptide" evidence="1">
    <location>
        <begin position="1"/>
        <end position="21"/>
    </location>
</feature>
<organism evidence="2">
    <name type="scientific">Strongyloides ratti</name>
    <name type="common">Parasitic roundworm</name>
    <dbReference type="NCBI Taxonomy" id="34506"/>
    <lineage>
        <taxon>Eukaryota</taxon>
        <taxon>Metazoa</taxon>
        <taxon>Ecdysozoa</taxon>
        <taxon>Nematoda</taxon>
        <taxon>Chromadorea</taxon>
        <taxon>Rhabditida</taxon>
        <taxon>Tylenchina</taxon>
        <taxon>Panagrolaimomorpha</taxon>
        <taxon>Strongyloidoidea</taxon>
        <taxon>Strongyloididae</taxon>
        <taxon>Strongyloides</taxon>
    </lineage>
</organism>
<dbReference type="WBParaSite" id="SRAE_2000455500.1">
    <property type="protein sequence ID" value="SRAE_2000455500.1"/>
    <property type="gene ID" value="WBGene00264787"/>
</dbReference>
<reference evidence="4" key="2">
    <citation type="submission" date="2020-12" db="UniProtKB">
        <authorList>
            <consortium name="WormBaseParasite"/>
        </authorList>
    </citation>
    <scope>IDENTIFICATION</scope>
</reference>
<keyword evidence="1" id="KW-0732">Signal</keyword>
<name>A0A090LNZ3_STRRB</name>